<comment type="caution">
    <text evidence="1">The sequence shown here is derived from an EMBL/GenBank/DDBJ whole genome shotgun (WGS) entry which is preliminary data.</text>
</comment>
<accession>A0ABM9F9V2</accession>
<reference evidence="1" key="1">
    <citation type="submission" date="2022-05" db="EMBL/GenBank/DDBJ databases">
        <authorList>
            <person name="Blom J."/>
        </authorList>
    </citation>
    <scope>NUCLEOTIDE SEQUENCE</scope>
    <source>
        <strain evidence="1">Type strain: CPO20170097</strain>
    </source>
</reference>
<name>A0ABM9F9V2_9ENTR</name>
<evidence type="ECO:0000313" key="2">
    <source>
        <dbReference type="Proteomes" id="UP001152651"/>
    </source>
</evidence>
<dbReference type="Proteomes" id="UP001152651">
    <property type="component" value="Unassembled WGS sequence"/>
</dbReference>
<keyword evidence="2" id="KW-1185">Reference proteome</keyword>
<gene>
    <name evidence="1" type="ORF">FBBNIHIM_12330</name>
</gene>
<evidence type="ECO:0008006" key="3">
    <source>
        <dbReference type="Google" id="ProtNLM"/>
    </source>
</evidence>
<dbReference type="EMBL" id="CALSBS010000009">
    <property type="protein sequence ID" value="CAH6659905.1"/>
    <property type="molecule type" value="Genomic_DNA"/>
</dbReference>
<evidence type="ECO:0000313" key="1">
    <source>
        <dbReference type="EMBL" id="CAH6659905.1"/>
    </source>
</evidence>
<dbReference type="RefSeq" id="WP_253898052.1">
    <property type="nucleotide sequence ID" value="NZ_CALSBS010000009.1"/>
</dbReference>
<proteinExistence type="predicted"/>
<organism evidence="1 2">
    <name type="scientific">Pseudocitrobacter vendiensis</name>
    <dbReference type="NCBI Taxonomy" id="2488306"/>
    <lineage>
        <taxon>Bacteria</taxon>
        <taxon>Pseudomonadati</taxon>
        <taxon>Pseudomonadota</taxon>
        <taxon>Gammaproteobacteria</taxon>
        <taxon>Enterobacterales</taxon>
        <taxon>Enterobacteriaceae</taxon>
        <taxon>Pseudocitrobacter</taxon>
    </lineage>
</organism>
<protein>
    <recommendedName>
        <fullName evidence="3">Head decoration protein</fullName>
    </recommendedName>
</protein>
<sequence length="117" mass="12148">MAFEYESKTPQAVLVYTDSPIFHKREVILDLAADVTCGDVINPSTGAAYVAADGDDCAVALQNQVAGDARSLVISDTQCVFNPAGLVVDAAAKDAAYTALIKQGNRIADANTTIAAI</sequence>